<reference evidence="2 3" key="1">
    <citation type="submission" date="2020-10" db="EMBL/GenBank/DDBJ databases">
        <title>Whole genome sequence of oil-degrading bacteria Rhodococcus pyridinivorans strain 5Ap.</title>
        <authorList>
            <person name="Akhremchuk A.E."/>
            <person name="Valentovich L.N."/>
            <person name="Charniauskaya M.I."/>
            <person name="Bukliarevich H.A."/>
            <person name="Titok M.A."/>
        </authorList>
    </citation>
    <scope>NUCLEOTIDE SEQUENCE [LARGE SCALE GENOMIC DNA]</scope>
    <source>
        <strain evidence="2 3">5Ap</strain>
    </source>
</reference>
<evidence type="ECO:0000313" key="3">
    <source>
        <dbReference type="Proteomes" id="UP000593818"/>
    </source>
</evidence>
<keyword evidence="3" id="KW-1185">Reference proteome</keyword>
<dbReference type="RefSeq" id="WP_193903445.1">
    <property type="nucleotide sequence ID" value="NZ_CP063450.1"/>
</dbReference>
<proteinExistence type="predicted"/>
<accession>A0A7M2XQJ9</accession>
<evidence type="ECO:0000313" key="2">
    <source>
        <dbReference type="EMBL" id="QOW00147.1"/>
    </source>
</evidence>
<protein>
    <submittedName>
        <fullName evidence="2">Uncharacterized protein</fullName>
    </submittedName>
</protein>
<feature type="region of interest" description="Disordered" evidence="1">
    <location>
        <begin position="169"/>
        <end position="197"/>
    </location>
</feature>
<dbReference type="AlphaFoldDB" id="A0A7M2XQJ9"/>
<organism evidence="2 3">
    <name type="scientific">Rhodococcus pyridinivorans</name>
    <dbReference type="NCBI Taxonomy" id="103816"/>
    <lineage>
        <taxon>Bacteria</taxon>
        <taxon>Bacillati</taxon>
        <taxon>Actinomycetota</taxon>
        <taxon>Actinomycetes</taxon>
        <taxon>Mycobacteriales</taxon>
        <taxon>Nocardiaceae</taxon>
        <taxon>Rhodococcus</taxon>
    </lineage>
</organism>
<gene>
    <name evidence="2" type="ORF">INP59_07300</name>
</gene>
<name>A0A7M2XQJ9_9NOCA</name>
<evidence type="ECO:0000256" key="1">
    <source>
        <dbReference type="SAM" id="MobiDB-lite"/>
    </source>
</evidence>
<sequence length="211" mass="23327">MTAGGVSTYEKWVLALRTWQKDPTYDLGDLPALTVDSLPPSAYERLMSHFGRAQAALMELWTTRFLRDWGAARSTHDQMRVLVDLRALLGRRLQLARHPGLPQEFRDALEHAVGSDIRRMQDDLEKETTRAVAGAHSQRNEQERMLHLLRSNSLTAILEPGFPLGSLFTPGTNPAPSTTPLAPASPAPLPPAAGAGQIRRRSIVLDLGEQH</sequence>
<dbReference type="EMBL" id="CP063450">
    <property type="protein sequence ID" value="QOW00147.1"/>
    <property type="molecule type" value="Genomic_DNA"/>
</dbReference>
<dbReference type="Proteomes" id="UP000593818">
    <property type="component" value="Chromosome"/>
</dbReference>